<comment type="caution">
    <text evidence="1">The sequence shown here is derived from an EMBL/GenBank/DDBJ whole genome shotgun (WGS) entry which is preliminary data.</text>
</comment>
<proteinExistence type="predicted"/>
<organism evidence="1 2">
    <name type="scientific">Bacillus salipaludis</name>
    <dbReference type="NCBI Taxonomy" id="2547811"/>
    <lineage>
        <taxon>Bacteria</taxon>
        <taxon>Bacillati</taxon>
        <taxon>Bacillota</taxon>
        <taxon>Bacilli</taxon>
        <taxon>Bacillales</taxon>
        <taxon>Bacillaceae</taxon>
        <taxon>Bacillus</taxon>
    </lineage>
</organism>
<dbReference type="AlphaFoldDB" id="A0AA90R6N0"/>
<keyword evidence="2" id="KW-1185">Reference proteome</keyword>
<dbReference type="Proteomes" id="UP001178888">
    <property type="component" value="Unassembled WGS sequence"/>
</dbReference>
<protein>
    <submittedName>
        <fullName evidence="1">Uncharacterized protein</fullName>
    </submittedName>
</protein>
<evidence type="ECO:0000313" key="1">
    <source>
        <dbReference type="EMBL" id="MDQ6596481.1"/>
    </source>
</evidence>
<sequence length="43" mass="5206">MKLQKEIKHVRISFSDKSISKEEFYNFLARLLIKNEEYKTKAT</sequence>
<reference evidence="1" key="1">
    <citation type="submission" date="2023-08" db="EMBL/GenBank/DDBJ databases">
        <title>Nitrogen cycling bacteria in agricultural field soils.</title>
        <authorList>
            <person name="Jang J."/>
        </authorList>
    </citation>
    <scope>NUCLEOTIDE SEQUENCE</scope>
    <source>
        <strain evidence="1">PS3-36</strain>
    </source>
</reference>
<evidence type="ECO:0000313" key="2">
    <source>
        <dbReference type="Proteomes" id="UP001178888"/>
    </source>
</evidence>
<name>A0AA90R6N0_9BACI</name>
<dbReference type="RefSeq" id="WP_268884142.1">
    <property type="nucleotide sequence ID" value="NZ_JAVGVR010000001.1"/>
</dbReference>
<gene>
    <name evidence="1" type="ORF">RCG21_08850</name>
</gene>
<dbReference type="EMBL" id="JAVGVR010000001">
    <property type="protein sequence ID" value="MDQ6596481.1"/>
    <property type="molecule type" value="Genomic_DNA"/>
</dbReference>
<accession>A0AA90R6N0</accession>